<organism evidence="6 7">
    <name type="scientific">Haemaphysalis longicornis</name>
    <name type="common">Bush tick</name>
    <dbReference type="NCBI Taxonomy" id="44386"/>
    <lineage>
        <taxon>Eukaryota</taxon>
        <taxon>Metazoa</taxon>
        <taxon>Ecdysozoa</taxon>
        <taxon>Arthropoda</taxon>
        <taxon>Chelicerata</taxon>
        <taxon>Arachnida</taxon>
        <taxon>Acari</taxon>
        <taxon>Parasitiformes</taxon>
        <taxon>Ixodida</taxon>
        <taxon>Ixodoidea</taxon>
        <taxon>Ixodidae</taxon>
        <taxon>Haemaphysalinae</taxon>
        <taxon>Haemaphysalis</taxon>
    </lineage>
</organism>
<dbReference type="PROSITE" id="PS50106">
    <property type="entry name" value="PDZ"/>
    <property type="match status" value="1"/>
</dbReference>
<dbReference type="Pfam" id="PF00595">
    <property type="entry name" value="PDZ"/>
    <property type="match status" value="1"/>
</dbReference>
<evidence type="ECO:0000256" key="2">
    <source>
        <dbReference type="ARBA" id="ARBA00022490"/>
    </source>
</evidence>
<dbReference type="EMBL" id="JABSTR010000002">
    <property type="protein sequence ID" value="KAH9364532.1"/>
    <property type="molecule type" value="Genomic_DNA"/>
</dbReference>
<accession>A0A9J6FR23</accession>
<dbReference type="VEuPathDB" id="VectorBase:HLOH_048919"/>
<evidence type="ECO:0000256" key="3">
    <source>
        <dbReference type="ARBA" id="ARBA00022737"/>
    </source>
</evidence>
<dbReference type="PANTHER" id="PTHR46227:SF2">
    <property type="entry name" value="FI03335P"/>
    <property type="match status" value="1"/>
</dbReference>
<dbReference type="OrthoDB" id="75502at2759"/>
<comment type="subcellular location">
    <subcellularLocation>
        <location evidence="1">Cytoplasm</location>
    </subcellularLocation>
</comment>
<reference evidence="6 7" key="1">
    <citation type="journal article" date="2020" name="Cell">
        <title>Large-Scale Comparative Analyses of Tick Genomes Elucidate Their Genetic Diversity and Vector Capacities.</title>
        <authorList>
            <consortium name="Tick Genome and Microbiome Consortium (TIGMIC)"/>
            <person name="Jia N."/>
            <person name="Wang J."/>
            <person name="Shi W."/>
            <person name="Du L."/>
            <person name="Sun Y."/>
            <person name="Zhan W."/>
            <person name="Jiang J.F."/>
            <person name="Wang Q."/>
            <person name="Zhang B."/>
            <person name="Ji P."/>
            <person name="Bell-Sakyi L."/>
            <person name="Cui X.M."/>
            <person name="Yuan T.T."/>
            <person name="Jiang B.G."/>
            <person name="Yang W.F."/>
            <person name="Lam T.T."/>
            <person name="Chang Q.C."/>
            <person name="Ding S.J."/>
            <person name="Wang X.J."/>
            <person name="Zhu J.G."/>
            <person name="Ruan X.D."/>
            <person name="Zhao L."/>
            <person name="Wei J.T."/>
            <person name="Ye R.Z."/>
            <person name="Que T.C."/>
            <person name="Du C.H."/>
            <person name="Zhou Y.H."/>
            <person name="Cheng J.X."/>
            <person name="Dai P.F."/>
            <person name="Guo W.B."/>
            <person name="Han X.H."/>
            <person name="Huang E.J."/>
            <person name="Li L.F."/>
            <person name="Wei W."/>
            <person name="Gao Y.C."/>
            <person name="Liu J.Z."/>
            <person name="Shao H.Z."/>
            <person name="Wang X."/>
            <person name="Wang C.C."/>
            <person name="Yang T.C."/>
            <person name="Huo Q.B."/>
            <person name="Li W."/>
            <person name="Chen H.Y."/>
            <person name="Chen S.E."/>
            <person name="Zhou L.G."/>
            <person name="Ni X.B."/>
            <person name="Tian J.H."/>
            <person name="Sheng Y."/>
            <person name="Liu T."/>
            <person name="Pan Y.S."/>
            <person name="Xia L.Y."/>
            <person name="Li J."/>
            <person name="Zhao F."/>
            <person name="Cao W.C."/>
        </authorList>
    </citation>
    <scope>NUCLEOTIDE SEQUENCE [LARGE SCALE GENOMIC DNA]</scope>
    <source>
        <strain evidence="6">HaeL-2018</strain>
    </source>
</reference>
<keyword evidence="3" id="KW-0677">Repeat</keyword>
<proteinExistence type="predicted"/>
<dbReference type="SUPFAM" id="SSF50156">
    <property type="entry name" value="PDZ domain-like"/>
    <property type="match status" value="1"/>
</dbReference>
<feature type="domain" description="PDZ" evidence="5">
    <location>
        <begin position="285"/>
        <end position="343"/>
    </location>
</feature>
<dbReference type="GO" id="GO:0005737">
    <property type="term" value="C:cytoplasm"/>
    <property type="evidence" value="ECO:0007669"/>
    <property type="project" value="UniProtKB-SubCell"/>
</dbReference>
<sequence length="343" mass="38007">MNCLDGGHRIERPKEVSPALRRNLAATAGGASEHPTRPPPTFQPEPSSFLNLYATPIPSVDSAVESWDSYGGMEARCRRRRCCCRRRKWTHPSANHVPTSVAQPSSCSQQPCPNATAELKSWERDVWGHRPPPNLTLPGPSSSNPPPAFLATVGSHSCASDSGSADWSKVLEDLETCGQSKLLRQIERSIMGSLPSIAPLPHPELLQNPENLQYDDLYGFQSRLQSDDTSTECEFQAADHEQAPFTLSPYEGRHDDGRHDDGSVTTPYPNYGGHMTAPIPIEVHRVTLFKDNVYEDFGFSVSDGLYEKGVYVNRIRPGGPADMSGILKPFDRILQASWKHHYY</sequence>
<keyword evidence="7" id="KW-1185">Reference proteome</keyword>
<dbReference type="AlphaFoldDB" id="A0A9J6FR23"/>
<evidence type="ECO:0000256" key="4">
    <source>
        <dbReference type="SAM" id="MobiDB-lite"/>
    </source>
</evidence>
<gene>
    <name evidence="6" type="ORF">HPB48_000092</name>
</gene>
<dbReference type="InterPro" id="IPR043545">
    <property type="entry name" value="GRIP1/2"/>
</dbReference>
<evidence type="ECO:0000256" key="1">
    <source>
        <dbReference type="ARBA" id="ARBA00004496"/>
    </source>
</evidence>
<dbReference type="GO" id="GO:0098887">
    <property type="term" value="P:neurotransmitter receptor transport, endosome to postsynaptic membrane"/>
    <property type="evidence" value="ECO:0007669"/>
    <property type="project" value="TreeGrafter"/>
</dbReference>
<dbReference type="InterPro" id="IPR001478">
    <property type="entry name" value="PDZ"/>
</dbReference>
<keyword evidence="2" id="KW-0963">Cytoplasm</keyword>
<evidence type="ECO:0000259" key="5">
    <source>
        <dbReference type="PROSITE" id="PS50106"/>
    </source>
</evidence>
<evidence type="ECO:0000313" key="6">
    <source>
        <dbReference type="EMBL" id="KAH9364532.1"/>
    </source>
</evidence>
<dbReference type="InterPro" id="IPR036034">
    <property type="entry name" value="PDZ_sf"/>
</dbReference>
<dbReference type="Gene3D" id="2.30.42.10">
    <property type="match status" value="1"/>
</dbReference>
<evidence type="ECO:0000313" key="7">
    <source>
        <dbReference type="Proteomes" id="UP000821853"/>
    </source>
</evidence>
<dbReference type="PANTHER" id="PTHR46227">
    <property type="entry name" value="GLUTAMATE RECEPTOR-INTERACTING PROTEIN GRIP"/>
    <property type="match status" value="1"/>
</dbReference>
<comment type="caution">
    <text evidence="6">The sequence shown here is derived from an EMBL/GenBank/DDBJ whole genome shotgun (WGS) entry which is preliminary data.</text>
</comment>
<feature type="region of interest" description="Disordered" evidence="4">
    <location>
        <begin position="28"/>
        <end position="47"/>
    </location>
</feature>
<protein>
    <recommendedName>
        <fullName evidence="5">PDZ domain-containing protein</fullName>
    </recommendedName>
</protein>
<dbReference type="Proteomes" id="UP000821853">
    <property type="component" value="Chromosome 10"/>
</dbReference>
<name>A0A9J6FR23_HAELO</name>